<dbReference type="RefSeq" id="WP_191242563.1">
    <property type="nucleotide sequence ID" value="NZ_BNAU01000001.1"/>
</dbReference>
<dbReference type="InterPro" id="IPR008254">
    <property type="entry name" value="Flavodoxin/NO_synth"/>
</dbReference>
<protein>
    <recommendedName>
        <fullName evidence="2">Flavodoxin-like domain-containing protein</fullName>
    </recommendedName>
</protein>
<name>A0ABQ3IFW2_9PSEU</name>
<dbReference type="Gene3D" id="3.40.50.360">
    <property type="match status" value="1"/>
</dbReference>
<dbReference type="PANTHER" id="PTHR19384:SF109">
    <property type="entry name" value="SULFITE REDUCTASE [NADPH] FLAVOPROTEIN COMPONENT"/>
    <property type="match status" value="1"/>
</dbReference>
<keyword evidence="1" id="KW-0285">Flavoprotein</keyword>
<evidence type="ECO:0000259" key="2">
    <source>
        <dbReference type="PROSITE" id="PS50902"/>
    </source>
</evidence>
<dbReference type="InterPro" id="IPR029039">
    <property type="entry name" value="Flavoprotein-like_sf"/>
</dbReference>
<dbReference type="EMBL" id="BNAU01000001">
    <property type="protein sequence ID" value="GHE76469.1"/>
    <property type="molecule type" value="Genomic_DNA"/>
</dbReference>
<evidence type="ECO:0000256" key="1">
    <source>
        <dbReference type="ARBA" id="ARBA00022630"/>
    </source>
</evidence>
<reference evidence="4" key="1">
    <citation type="journal article" date="2019" name="Int. J. Syst. Evol. Microbiol.">
        <title>The Global Catalogue of Microorganisms (GCM) 10K type strain sequencing project: providing services to taxonomists for standard genome sequencing and annotation.</title>
        <authorList>
            <consortium name="The Broad Institute Genomics Platform"/>
            <consortium name="The Broad Institute Genome Sequencing Center for Infectious Disease"/>
            <person name="Wu L."/>
            <person name="Ma J."/>
        </authorList>
    </citation>
    <scope>NUCLEOTIDE SEQUENCE [LARGE SCALE GENOMIC DNA]</scope>
    <source>
        <strain evidence="4">CGMCC 4.7677</strain>
    </source>
</reference>
<dbReference type="PROSITE" id="PS50902">
    <property type="entry name" value="FLAVODOXIN_LIKE"/>
    <property type="match status" value="1"/>
</dbReference>
<dbReference type="Pfam" id="PF00258">
    <property type="entry name" value="Flavodoxin_1"/>
    <property type="match status" value="1"/>
</dbReference>
<dbReference type="InterPro" id="IPR001094">
    <property type="entry name" value="Flavdoxin-like"/>
</dbReference>
<dbReference type="PANTHER" id="PTHR19384">
    <property type="entry name" value="NITRIC OXIDE SYNTHASE-RELATED"/>
    <property type="match status" value="1"/>
</dbReference>
<evidence type="ECO:0000313" key="3">
    <source>
        <dbReference type="EMBL" id="GHE76469.1"/>
    </source>
</evidence>
<feature type="domain" description="Flavodoxin-like" evidence="2">
    <location>
        <begin position="4"/>
        <end position="145"/>
    </location>
</feature>
<proteinExistence type="predicted"/>
<sequence>MNKLTVLFGTESGNAELVAEDVAAALEENGTTAEVVDMQDYPVDDLGAEDLVILVVSTYGEGDLPATAAPFREALVESKPDLSGVRFAAFGLGDSTYETYNLGVATLRSTFTALGATQIGETGYHDADSGLNPSDVAVAWVNTVLTLAAPA</sequence>
<accession>A0ABQ3IFW2</accession>
<comment type="caution">
    <text evidence="3">The sequence shown here is derived from an EMBL/GenBank/DDBJ whole genome shotgun (WGS) entry which is preliminary data.</text>
</comment>
<gene>
    <name evidence="3" type="ORF">GCM10017786_01870</name>
</gene>
<dbReference type="SUPFAM" id="SSF52218">
    <property type="entry name" value="Flavoproteins"/>
    <property type="match status" value="1"/>
</dbReference>
<dbReference type="PRINTS" id="PR00369">
    <property type="entry name" value="FLAVODOXIN"/>
</dbReference>
<evidence type="ECO:0000313" key="4">
    <source>
        <dbReference type="Proteomes" id="UP000605897"/>
    </source>
</evidence>
<dbReference type="Proteomes" id="UP000605897">
    <property type="component" value="Unassembled WGS sequence"/>
</dbReference>
<keyword evidence="4" id="KW-1185">Reference proteome</keyword>
<organism evidence="3 4">
    <name type="scientific">Amycolatopsis deserti</name>
    <dbReference type="NCBI Taxonomy" id="185696"/>
    <lineage>
        <taxon>Bacteria</taxon>
        <taxon>Bacillati</taxon>
        <taxon>Actinomycetota</taxon>
        <taxon>Actinomycetes</taxon>
        <taxon>Pseudonocardiales</taxon>
        <taxon>Pseudonocardiaceae</taxon>
        <taxon>Amycolatopsis</taxon>
    </lineage>
</organism>